<evidence type="ECO:0000313" key="2">
    <source>
        <dbReference type="EMBL" id="EHI70041.1"/>
    </source>
</evidence>
<comment type="caution">
    <text evidence="2">The sequence shown here is derived from an EMBL/GenBank/DDBJ whole genome shotgun (WGS) entry which is preliminary data.</text>
</comment>
<proteinExistence type="predicted"/>
<organism evidence="2 3">
    <name type="scientific">Streptococcus ictaluri 707-05</name>
    <dbReference type="NCBI Taxonomy" id="764299"/>
    <lineage>
        <taxon>Bacteria</taxon>
        <taxon>Bacillati</taxon>
        <taxon>Bacillota</taxon>
        <taxon>Bacilli</taxon>
        <taxon>Lactobacillales</taxon>
        <taxon>Streptococcaceae</taxon>
        <taxon>Streptococcus</taxon>
    </lineage>
</organism>
<accession>G5K1U1</accession>
<sequence length="48" mass="5284">MVTKEEKSKAVTPNDNPSHPKAEAKPHTDAVIKPQIKMESETVIISLD</sequence>
<dbReference type="EMBL" id="AEUX02000005">
    <property type="protein sequence ID" value="EHI70041.1"/>
    <property type="molecule type" value="Genomic_DNA"/>
</dbReference>
<gene>
    <name evidence="2" type="ORF">STRIC_2349</name>
</gene>
<reference evidence="2 3" key="1">
    <citation type="journal article" date="2014" name="Int. J. Syst. Evol. Microbiol.">
        <title>Phylogenomics and the dynamic genome evolution of the genus Streptococcus.</title>
        <authorList>
            <consortium name="The Broad Institute Genome Sequencing Platform"/>
            <person name="Richards V.P."/>
            <person name="Palmer S.R."/>
            <person name="Pavinski Bitar P.D."/>
            <person name="Qin X."/>
            <person name="Weinstock G.M."/>
            <person name="Highlander S.K."/>
            <person name="Town C.D."/>
            <person name="Burne R.A."/>
            <person name="Stanhope M.J."/>
        </authorList>
    </citation>
    <scope>NUCLEOTIDE SEQUENCE [LARGE SCALE GENOMIC DNA]</scope>
    <source>
        <strain evidence="2 3">707-05</strain>
    </source>
</reference>
<feature type="compositionally biased region" description="Basic and acidic residues" evidence="1">
    <location>
        <begin position="18"/>
        <end position="35"/>
    </location>
</feature>
<name>G5K1U1_9STRE</name>
<feature type="region of interest" description="Disordered" evidence="1">
    <location>
        <begin position="1"/>
        <end position="35"/>
    </location>
</feature>
<keyword evidence="3" id="KW-1185">Reference proteome</keyword>
<evidence type="ECO:0000256" key="1">
    <source>
        <dbReference type="SAM" id="MobiDB-lite"/>
    </source>
</evidence>
<protein>
    <submittedName>
        <fullName evidence="2">Uncharacterized protein</fullName>
    </submittedName>
</protein>
<evidence type="ECO:0000313" key="3">
    <source>
        <dbReference type="Proteomes" id="UP000003330"/>
    </source>
</evidence>
<dbReference type="Proteomes" id="UP000003330">
    <property type="component" value="Unassembled WGS sequence"/>
</dbReference>
<dbReference type="AlphaFoldDB" id="G5K1U1"/>